<evidence type="ECO:0000313" key="2">
    <source>
        <dbReference type="EMBL" id="PTM61121.1"/>
    </source>
</evidence>
<name>A0A2T4ZGS2_9HYPH</name>
<dbReference type="OrthoDB" id="7366632at2"/>
<dbReference type="Pfam" id="PF13770">
    <property type="entry name" value="DUF4169"/>
    <property type="match status" value="1"/>
</dbReference>
<dbReference type="InterPro" id="IPR025227">
    <property type="entry name" value="DUF4169"/>
</dbReference>
<sequence>MGDVINLKRARKRKARDAEAQTADANRLRFGRPGAERKLEEARADLEARKLDGHKRSE</sequence>
<dbReference type="Proteomes" id="UP000241808">
    <property type="component" value="Unassembled WGS sequence"/>
</dbReference>
<feature type="region of interest" description="Disordered" evidence="1">
    <location>
        <begin position="1"/>
        <end position="36"/>
    </location>
</feature>
<proteinExistence type="predicted"/>
<accession>A0A2T4ZGS2</accession>
<evidence type="ECO:0000256" key="1">
    <source>
        <dbReference type="SAM" id="MobiDB-lite"/>
    </source>
</evidence>
<dbReference type="RefSeq" id="WP_108175047.1">
    <property type="nucleotide sequence ID" value="NZ_JAIESU010000057.1"/>
</dbReference>
<dbReference type="EMBL" id="PZZL01000002">
    <property type="protein sequence ID" value="PTM61121.1"/>
    <property type="molecule type" value="Genomic_DNA"/>
</dbReference>
<keyword evidence="3" id="KW-1185">Reference proteome</keyword>
<protein>
    <submittedName>
        <fullName evidence="2">Uncharacterized protein DUF4169</fullName>
    </submittedName>
</protein>
<evidence type="ECO:0000313" key="3">
    <source>
        <dbReference type="Proteomes" id="UP000241808"/>
    </source>
</evidence>
<dbReference type="AlphaFoldDB" id="A0A2T4ZGS2"/>
<gene>
    <name evidence="2" type="ORF">C8P69_102507</name>
</gene>
<reference evidence="2 3" key="1">
    <citation type="submission" date="2018-04" db="EMBL/GenBank/DDBJ databases">
        <title>Genomic Encyclopedia of Archaeal and Bacterial Type Strains, Phase II (KMG-II): from individual species to whole genera.</title>
        <authorList>
            <person name="Goeker M."/>
        </authorList>
    </citation>
    <scope>NUCLEOTIDE SEQUENCE [LARGE SCALE GENOMIC DNA]</scope>
    <source>
        <strain evidence="2 3">DSM 25521</strain>
    </source>
</reference>
<comment type="caution">
    <text evidence="2">The sequence shown here is derived from an EMBL/GenBank/DDBJ whole genome shotgun (WGS) entry which is preliminary data.</text>
</comment>
<organism evidence="2 3">
    <name type="scientific">Phreatobacter oligotrophus</name>
    <dbReference type="NCBI Taxonomy" id="1122261"/>
    <lineage>
        <taxon>Bacteria</taxon>
        <taxon>Pseudomonadati</taxon>
        <taxon>Pseudomonadota</taxon>
        <taxon>Alphaproteobacteria</taxon>
        <taxon>Hyphomicrobiales</taxon>
        <taxon>Phreatobacteraceae</taxon>
        <taxon>Phreatobacter</taxon>
    </lineage>
</organism>